<dbReference type="InterPro" id="IPR004612">
    <property type="entry name" value="Resolv_RecU"/>
</dbReference>
<evidence type="ECO:0000256" key="7">
    <source>
        <dbReference type="ARBA" id="ARBA00022763"/>
    </source>
</evidence>
<evidence type="ECO:0000256" key="11">
    <source>
        <dbReference type="ARBA" id="ARBA00023204"/>
    </source>
</evidence>
<keyword evidence="10" id="KW-0233">DNA recombination</keyword>
<dbReference type="InterPro" id="IPR011335">
    <property type="entry name" value="Restrct_endonuc-II-like"/>
</dbReference>
<proteinExistence type="inferred from homology"/>
<evidence type="ECO:0000256" key="1">
    <source>
        <dbReference type="ARBA" id="ARBA00001946"/>
    </source>
</evidence>
<organism evidence="14 15">
    <name type="scientific">Carboxydothermus ferrireducens DSM 11255</name>
    <dbReference type="NCBI Taxonomy" id="1119529"/>
    <lineage>
        <taxon>Bacteria</taxon>
        <taxon>Bacillati</taxon>
        <taxon>Bacillota</taxon>
        <taxon>Clostridia</taxon>
        <taxon>Thermoanaerobacterales</taxon>
        <taxon>Thermoanaerobacteraceae</taxon>
        <taxon>Carboxydothermus</taxon>
    </lineage>
</organism>
<keyword evidence="9" id="KW-0460">Magnesium</keyword>
<evidence type="ECO:0000313" key="15">
    <source>
        <dbReference type="Proteomes" id="UP000604066"/>
    </source>
</evidence>
<evidence type="ECO:0000256" key="8">
    <source>
        <dbReference type="ARBA" id="ARBA00022801"/>
    </source>
</evidence>
<protein>
    <recommendedName>
        <fullName evidence="13">Holliday junction resolvase RecU</fullName>
    </recommendedName>
</protein>
<reference evidence="14 15" key="1">
    <citation type="submission" date="2020-07" db="EMBL/GenBank/DDBJ databases">
        <title>Genomic Encyclopedia of Type Strains, Phase III (KMG-III): the genomes of soil and plant-associated and newly described type strains.</title>
        <authorList>
            <person name="Whitman W."/>
        </authorList>
    </citation>
    <scope>NUCLEOTIDE SEQUENCE [LARGE SCALE GENOMIC DNA]</scope>
    <source>
        <strain evidence="14 15">DSM 11255</strain>
    </source>
</reference>
<evidence type="ECO:0000256" key="9">
    <source>
        <dbReference type="ARBA" id="ARBA00022842"/>
    </source>
</evidence>
<keyword evidence="8" id="KW-0378">Hydrolase</keyword>
<evidence type="ECO:0000256" key="2">
    <source>
        <dbReference type="ARBA" id="ARBA00004496"/>
    </source>
</evidence>
<comment type="subcellular location">
    <subcellularLocation>
        <location evidence="2">Cytoplasm</location>
    </subcellularLocation>
</comment>
<keyword evidence="5" id="KW-0479">Metal-binding</keyword>
<keyword evidence="15" id="KW-1185">Reference proteome</keyword>
<dbReference type="Gene3D" id="3.40.1350.10">
    <property type="match status" value="1"/>
</dbReference>
<dbReference type="RefSeq" id="WP_028052472.1">
    <property type="nucleotide sequence ID" value="NZ_ATYG01000021.1"/>
</dbReference>
<evidence type="ECO:0000256" key="3">
    <source>
        <dbReference type="ARBA" id="ARBA00022490"/>
    </source>
</evidence>
<evidence type="ECO:0000256" key="13">
    <source>
        <dbReference type="ARBA" id="ARBA00029523"/>
    </source>
</evidence>
<evidence type="ECO:0000256" key="12">
    <source>
        <dbReference type="ARBA" id="ARBA00023447"/>
    </source>
</evidence>
<dbReference type="EMBL" id="JACCBS010000001">
    <property type="protein sequence ID" value="NYE57136.1"/>
    <property type="molecule type" value="Genomic_DNA"/>
</dbReference>
<comment type="similarity">
    <text evidence="12">Belongs to the RecU family.</text>
</comment>
<evidence type="ECO:0000256" key="6">
    <source>
        <dbReference type="ARBA" id="ARBA00022759"/>
    </source>
</evidence>
<keyword evidence="3" id="KW-0963">Cytoplasm</keyword>
<comment type="caution">
    <text evidence="14">The sequence shown here is derived from an EMBL/GenBank/DDBJ whole genome shotgun (WGS) entry which is preliminary data.</text>
</comment>
<evidence type="ECO:0000313" key="14">
    <source>
        <dbReference type="EMBL" id="NYE57136.1"/>
    </source>
</evidence>
<keyword evidence="6" id="KW-0255">Endonuclease</keyword>
<keyword evidence="4" id="KW-0540">Nuclease</keyword>
<comment type="cofactor">
    <cofactor evidence="1">
        <name>Mg(2+)</name>
        <dbReference type="ChEBI" id="CHEBI:18420"/>
    </cofactor>
</comment>
<evidence type="ECO:0000256" key="10">
    <source>
        <dbReference type="ARBA" id="ARBA00023172"/>
    </source>
</evidence>
<dbReference type="Proteomes" id="UP000604066">
    <property type="component" value="Unassembled WGS sequence"/>
</dbReference>
<name>A0ABX2R7I8_9THEO</name>
<dbReference type="Pfam" id="PF03838">
    <property type="entry name" value="RecU"/>
    <property type="match status" value="1"/>
</dbReference>
<evidence type="ECO:0000256" key="4">
    <source>
        <dbReference type="ARBA" id="ARBA00022722"/>
    </source>
</evidence>
<gene>
    <name evidence="14" type="ORF">HDG70_000842</name>
</gene>
<dbReference type="InterPro" id="IPR011856">
    <property type="entry name" value="tRNA_endonuc-like_dom_sf"/>
</dbReference>
<dbReference type="SUPFAM" id="SSF52980">
    <property type="entry name" value="Restriction endonuclease-like"/>
    <property type="match status" value="1"/>
</dbReference>
<evidence type="ECO:0000256" key="5">
    <source>
        <dbReference type="ARBA" id="ARBA00022723"/>
    </source>
</evidence>
<sequence length="164" mass="18733">MVVNIYANRGRAFEELFELAVAGKKYCYFQKQHNLWIPYAGKAFPAKGSPIDFIGVVKGIPVAVECKEVTGDRFPLSRLPRKEFDALKKFQRAGGKSFLAVMNKKDEQFSLIPFGEVEERYRLYLKNPGRRGYGSIHLKEFVVFNDISKLPKILLKLAGKEVEK</sequence>
<keyword evidence="7" id="KW-0227">DNA damage</keyword>
<accession>A0ABX2R7I8</accession>
<keyword evidence="11" id="KW-0234">DNA repair</keyword>